<organism evidence="3 4">
    <name type="scientific">Micromonospora inyonensis</name>
    <dbReference type="NCBI Taxonomy" id="47866"/>
    <lineage>
        <taxon>Bacteria</taxon>
        <taxon>Bacillati</taxon>
        <taxon>Actinomycetota</taxon>
        <taxon>Actinomycetes</taxon>
        <taxon>Micromonosporales</taxon>
        <taxon>Micromonosporaceae</taxon>
        <taxon>Micromonospora</taxon>
    </lineage>
</organism>
<protein>
    <recommendedName>
        <fullName evidence="2">DUF4145 domain-containing protein</fullName>
    </recommendedName>
</protein>
<sequence>MCQGCGKGCMVIEAAYTDGRSVRYKPLHWWPVPGAAHLDPAVPENVAGAYDEGVRCLAVQAPRAAAVMFRSMLAFIVADKGSEQARQKRGLKARLEQMAREGTLHPSLASWAATIKDLGNGGAHPDELPEPTQAEAEEMGRLCRRVIDLVYETDARIQRARNPEPSPPEQPYEPPARSGGDFSMGSVGR</sequence>
<evidence type="ECO:0000259" key="2">
    <source>
        <dbReference type="Pfam" id="PF13643"/>
    </source>
</evidence>
<feature type="compositionally biased region" description="Pro residues" evidence="1">
    <location>
        <begin position="164"/>
        <end position="174"/>
    </location>
</feature>
<feature type="region of interest" description="Disordered" evidence="1">
    <location>
        <begin position="155"/>
        <end position="189"/>
    </location>
</feature>
<dbReference type="InterPro" id="IPR025285">
    <property type="entry name" value="DUF4145"/>
</dbReference>
<evidence type="ECO:0000313" key="4">
    <source>
        <dbReference type="Proteomes" id="UP000198906"/>
    </source>
</evidence>
<keyword evidence="4" id="KW-1185">Reference proteome</keyword>
<name>A0A1C6SBW4_9ACTN</name>
<feature type="domain" description="DUF4145" evidence="2">
    <location>
        <begin position="54"/>
        <end position="141"/>
    </location>
</feature>
<accession>A0A1C6SBW4</accession>
<gene>
    <name evidence="3" type="ORF">GA0074694_4671</name>
</gene>
<dbReference type="EMBL" id="FMHU01000002">
    <property type="protein sequence ID" value="SCL26970.1"/>
    <property type="molecule type" value="Genomic_DNA"/>
</dbReference>
<reference evidence="4" key="1">
    <citation type="submission" date="2016-06" db="EMBL/GenBank/DDBJ databases">
        <authorList>
            <person name="Varghese N."/>
        </authorList>
    </citation>
    <scope>NUCLEOTIDE SEQUENCE [LARGE SCALE GENOMIC DNA]</scope>
    <source>
        <strain evidence="4">DSM 46123</strain>
    </source>
</reference>
<evidence type="ECO:0000256" key="1">
    <source>
        <dbReference type="SAM" id="MobiDB-lite"/>
    </source>
</evidence>
<dbReference type="STRING" id="47866.GA0074694_4671"/>
<evidence type="ECO:0000313" key="3">
    <source>
        <dbReference type="EMBL" id="SCL26970.1"/>
    </source>
</evidence>
<dbReference type="Proteomes" id="UP000198906">
    <property type="component" value="Unassembled WGS sequence"/>
</dbReference>
<proteinExistence type="predicted"/>
<dbReference type="Pfam" id="PF13643">
    <property type="entry name" value="DUF4145"/>
    <property type="match status" value="1"/>
</dbReference>
<dbReference type="AlphaFoldDB" id="A0A1C6SBW4"/>